<dbReference type="Proteomes" id="UP000251960">
    <property type="component" value="Chromosome 7"/>
</dbReference>
<reference evidence="2 3" key="1">
    <citation type="journal article" date="2018" name="Nat. Genet.">
        <title>Extensive intraspecific gene order and gene structural variations between Mo17 and other maize genomes.</title>
        <authorList>
            <person name="Sun S."/>
            <person name="Zhou Y."/>
            <person name="Chen J."/>
            <person name="Shi J."/>
            <person name="Zhao H."/>
            <person name="Zhao H."/>
            <person name="Song W."/>
            <person name="Zhang M."/>
            <person name="Cui Y."/>
            <person name="Dong X."/>
            <person name="Liu H."/>
            <person name="Ma X."/>
            <person name="Jiao Y."/>
            <person name="Wang B."/>
            <person name="Wei X."/>
            <person name="Stein J.C."/>
            <person name="Glaubitz J.C."/>
            <person name="Lu F."/>
            <person name="Yu G."/>
            <person name="Liang C."/>
            <person name="Fengler K."/>
            <person name="Li B."/>
            <person name="Rafalski A."/>
            <person name="Schnable P.S."/>
            <person name="Ware D.H."/>
            <person name="Buckler E.S."/>
            <person name="Lai J."/>
        </authorList>
    </citation>
    <scope>NUCLEOTIDE SEQUENCE [LARGE SCALE GENOMIC DNA]</scope>
    <source>
        <strain evidence="3">cv. Missouri 17</strain>
        <tissue evidence="2">Seedling</tissue>
    </source>
</reference>
<evidence type="ECO:0000256" key="1">
    <source>
        <dbReference type="SAM" id="MobiDB-lite"/>
    </source>
</evidence>
<proteinExistence type="predicted"/>
<sequence length="132" mass="14107">MVGVPTSSLPLGDGRPGTSDDPATRHHLTHRPPITFPANLGDLLFNLTTMSCKSLPSPLLKPYHAQPGHGGAKIQALSPTQQLIVAQLELWMVCIVAIVARAEQEDEVRALADQAANIDVEVWAVAAHAKVH</sequence>
<protein>
    <submittedName>
        <fullName evidence="2">Uncharacterized protein</fullName>
    </submittedName>
</protein>
<comment type="caution">
    <text evidence="2">The sequence shown here is derived from an EMBL/GenBank/DDBJ whole genome shotgun (WGS) entry which is preliminary data.</text>
</comment>
<evidence type="ECO:0000313" key="2">
    <source>
        <dbReference type="EMBL" id="PWZ13203.1"/>
    </source>
</evidence>
<feature type="region of interest" description="Disordered" evidence="1">
    <location>
        <begin position="1"/>
        <end position="31"/>
    </location>
</feature>
<gene>
    <name evidence="2" type="ORF">Zm00014a_011933</name>
</gene>
<organism evidence="2 3">
    <name type="scientific">Zea mays</name>
    <name type="common">Maize</name>
    <dbReference type="NCBI Taxonomy" id="4577"/>
    <lineage>
        <taxon>Eukaryota</taxon>
        <taxon>Viridiplantae</taxon>
        <taxon>Streptophyta</taxon>
        <taxon>Embryophyta</taxon>
        <taxon>Tracheophyta</taxon>
        <taxon>Spermatophyta</taxon>
        <taxon>Magnoliopsida</taxon>
        <taxon>Liliopsida</taxon>
        <taxon>Poales</taxon>
        <taxon>Poaceae</taxon>
        <taxon>PACMAD clade</taxon>
        <taxon>Panicoideae</taxon>
        <taxon>Andropogonodae</taxon>
        <taxon>Andropogoneae</taxon>
        <taxon>Tripsacinae</taxon>
        <taxon>Zea</taxon>
    </lineage>
</organism>
<dbReference type="AlphaFoldDB" id="A0A3L6DYQ3"/>
<name>A0A3L6DYQ3_MAIZE</name>
<evidence type="ECO:0000313" key="3">
    <source>
        <dbReference type="Proteomes" id="UP000251960"/>
    </source>
</evidence>
<accession>A0A3L6DYQ3</accession>
<dbReference type="EMBL" id="NCVQ01000008">
    <property type="protein sequence ID" value="PWZ13203.1"/>
    <property type="molecule type" value="Genomic_DNA"/>
</dbReference>